<dbReference type="Proteomes" id="UP000265520">
    <property type="component" value="Unassembled WGS sequence"/>
</dbReference>
<dbReference type="Pfam" id="PF01397">
    <property type="entry name" value="Terpene_synth"/>
    <property type="match status" value="1"/>
</dbReference>
<evidence type="ECO:0000313" key="2">
    <source>
        <dbReference type="EMBL" id="MCI08651.1"/>
    </source>
</evidence>
<name>A0A392P949_9FABA</name>
<feature type="domain" description="Terpene synthase N-terminal" evidence="1">
    <location>
        <begin position="10"/>
        <end position="73"/>
    </location>
</feature>
<dbReference type="EMBL" id="LXQA010069758">
    <property type="protein sequence ID" value="MCI08651.1"/>
    <property type="molecule type" value="Genomic_DNA"/>
</dbReference>
<feature type="non-terminal residue" evidence="2">
    <location>
        <position position="1"/>
    </location>
</feature>
<dbReference type="InterPro" id="IPR050148">
    <property type="entry name" value="Terpene_synthase-like"/>
</dbReference>
<comment type="caution">
    <text evidence="2">The sequence shown here is derived from an EMBL/GenBank/DDBJ whole genome shotgun (WGS) entry which is preliminary data.</text>
</comment>
<dbReference type="GO" id="GO:0010333">
    <property type="term" value="F:terpene synthase activity"/>
    <property type="evidence" value="ECO:0007669"/>
    <property type="project" value="InterPro"/>
</dbReference>
<organism evidence="2 3">
    <name type="scientific">Trifolium medium</name>
    <dbReference type="NCBI Taxonomy" id="97028"/>
    <lineage>
        <taxon>Eukaryota</taxon>
        <taxon>Viridiplantae</taxon>
        <taxon>Streptophyta</taxon>
        <taxon>Embryophyta</taxon>
        <taxon>Tracheophyta</taxon>
        <taxon>Spermatophyta</taxon>
        <taxon>Magnoliopsida</taxon>
        <taxon>eudicotyledons</taxon>
        <taxon>Gunneridae</taxon>
        <taxon>Pentapetalae</taxon>
        <taxon>rosids</taxon>
        <taxon>fabids</taxon>
        <taxon>Fabales</taxon>
        <taxon>Fabaceae</taxon>
        <taxon>Papilionoideae</taxon>
        <taxon>50 kb inversion clade</taxon>
        <taxon>NPAAA clade</taxon>
        <taxon>Hologalegina</taxon>
        <taxon>IRL clade</taxon>
        <taxon>Trifolieae</taxon>
        <taxon>Trifolium</taxon>
    </lineage>
</organism>
<accession>A0A392P949</accession>
<dbReference type="AlphaFoldDB" id="A0A392P949"/>
<evidence type="ECO:0000259" key="1">
    <source>
        <dbReference type="Pfam" id="PF01397"/>
    </source>
</evidence>
<keyword evidence="3" id="KW-1185">Reference proteome</keyword>
<dbReference type="InterPro" id="IPR001906">
    <property type="entry name" value="Terpene_synth_N"/>
</dbReference>
<dbReference type="GO" id="GO:0000287">
    <property type="term" value="F:magnesium ion binding"/>
    <property type="evidence" value="ECO:0007669"/>
    <property type="project" value="TreeGrafter"/>
</dbReference>
<dbReference type="PANTHER" id="PTHR31739">
    <property type="entry name" value="ENT-COPALYL DIPHOSPHATE SYNTHASE, CHLOROPLASTIC"/>
    <property type="match status" value="1"/>
</dbReference>
<dbReference type="PANTHER" id="PTHR31739:SF27">
    <property type="entry name" value="COPALYLDIPHOSPHATE SYNTHASE"/>
    <property type="match status" value="1"/>
</dbReference>
<sequence>SGQFFCFPGQLNQAVTGMFNLYRASQVLFKGEKILEDAKNFSAKFLTKKRDANELLDKWIITKDLPGEVGYALDVPWYASLPRLETRFYLEQYGGENDVWIGKTLYR</sequence>
<dbReference type="GO" id="GO:0009507">
    <property type="term" value="C:chloroplast"/>
    <property type="evidence" value="ECO:0007669"/>
    <property type="project" value="TreeGrafter"/>
</dbReference>
<proteinExistence type="predicted"/>
<evidence type="ECO:0000313" key="3">
    <source>
        <dbReference type="Proteomes" id="UP000265520"/>
    </source>
</evidence>
<protein>
    <submittedName>
        <fullName evidence="2">Ent-copalyl diphosphate synthase chloroplastic-like</fullName>
    </submittedName>
</protein>
<dbReference type="GO" id="GO:0009686">
    <property type="term" value="P:gibberellin biosynthetic process"/>
    <property type="evidence" value="ECO:0007669"/>
    <property type="project" value="TreeGrafter"/>
</dbReference>
<dbReference type="SUPFAM" id="SSF48239">
    <property type="entry name" value="Terpenoid cyclases/Protein prenyltransferases"/>
    <property type="match status" value="1"/>
</dbReference>
<dbReference type="Gene3D" id="1.50.10.130">
    <property type="entry name" value="Terpene synthase, N-terminal domain"/>
    <property type="match status" value="1"/>
</dbReference>
<reference evidence="2 3" key="1">
    <citation type="journal article" date="2018" name="Front. Plant Sci.">
        <title>Red Clover (Trifolium pratense) and Zigzag Clover (T. medium) - A Picture of Genomic Similarities and Differences.</title>
        <authorList>
            <person name="Dluhosova J."/>
            <person name="Istvanek J."/>
            <person name="Nedelnik J."/>
            <person name="Repkova J."/>
        </authorList>
    </citation>
    <scope>NUCLEOTIDE SEQUENCE [LARGE SCALE GENOMIC DNA]</scope>
    <source>
        <strain evidence="3">cv. 10/8</strain>
        <tissue evidence="2">Leaf</tissue>
    </source>
</reference>
<dbReference type="InterPro" id="IPR008930">
    <property type="entry name" value="Terpenoid_cyclase/PrenylTrfase"/>
</dbReference>
<dbReference type="InterPro" id="IPR036965">
    <property type="entry name" value="Terpene_synth_N_sf"/>
</dbReference>